<comment type="subcellular location">
    <subcellularLocation>
        <location evidence="3">Secreted</location>
    </subcellularLocation>
</comment>
<keyword evidence="6" id="KW-0964">Secreted</keyword>
<dbReference type="PROSITE" id="PS00079">
    <property type="entry name" value="MULTICOPPER_OXIDASE1"/>
    <property type="match status" value="1"/>
</dbReference>
<evidence type="ECO:0000256" key="5">
    <source>
        <dbReference type="ARBA" id="ARBA00012297"/>
    </source>
</evidence>
<organism evidence="12 13">
    <name type="scientific">Tricholomella constricta</name>
    <dbReference type="NCBI Taxonomy" id="117010"/>
    <lineage>
        <taxon>Eukaryota</taxon>
        <taxon>Fungi</taxon>
        <taxon>Dikarya</taxon>
        <taxon>Basidiomycota</taxon>
        <taxon>Agaricomycotina</taxon>
        <taxon>Agaricomycetes</taxon>
        <taxon>Agaricomycetidae</taxon>
        <taxon>Agaricales</taxon>
        <taxon>Tricholomatineae</taxon>
        <taxon>Lyophyllaceae</taxon>
        <taxon>Tricholomella</taxon>
    </lineage>
</organism>
<evidence type="ECO:0000259" key="11">
    <source>
        <dbReference type="Pfam" id="PF07731"/>
    </source>
</evidence>
<dbReference type="SUPFAM" id="SSF49503">
    <property type="entry name" value="Cupredoxins"/>
    <property type="match status" value="2"/>
</dbReference>
<dbReference type="GO" id="GO:0052716">
    <property type="term" value="F:hydroquinone:oxygen oxidoreductase activity"/>
    <property type="evidence" value="ECO:0007669"/>
    <property type="project" value="UniProtKB-EC"/>
</dbReference>
<dbReference type="AlphaFoldDB" id="A0A8H5M1Z2"/>
<accession>A0A8H5M1Z2</accession>
<dbReference type="InterPro" id="IPR011706">
    <property type="entry name" value="Cu-oxidase_C"/>
</dbReference>
<dbReference type="OrthoDB" id="2121828at2759"/>
<dbReference type="PANTHER" id="PTHR11709">
    <property type="entry name" value="MULTI-COPPER OXIDASE"/>
    <property type="match status" value="1"/>
</dbReference>
<dbReference type="GO" id="GO:0005507">
    <property type="term" value="F:copper ion binding"/>
    <property type="evidence" value="ECO:0007669"/>
    <property type="project" value="InterPro"/>
</dbReference>
<feature type="domain" description="Plastocyanin-like" evidence="11">
    <location>
        <begin position="300"/>
        <end position="420"/>
    </location>
</feature>
<dbReference type="PROSITE" id="PS00080">
    <property type="entry name" value="MULTICOPPER_OXIDASE2"/>
    <property type="match status" value="1"/>
</dbReference>
<evidence type="ECO:0000256" key="8">
    <source>
        <dbReference type="ARBA" id="ARBA00023002"/>
    </source>
</evidence>
<feature type="domain" description="Plastocyanin-like" evidence="10">
    <location>
        <begin position="187"/>
        <end position="237"/>
    </location>
</feature>
<comment type="catalytic activity">
    <reaction evidence="1">
        <text>4 hydroquinone + O2 = 4 benzosemiquinone + 2 H2O</text>
        <dbReference type="Rhea" id="RHEA:11276"/>
        <dbReference type="ChEBI" id="CHEBI:15377"/>
        <dbReference type="ChEBI" id="CHEBI:15379"/>
        <dbReference type="ChEBI" id="CHEBI:17594"/>
        <dbReference type="ChEBI" id="CHEBI:17977"/>
        <dbReference type="EC" id="1.10.3.2"/>
    </reaction>
</comment>
<evidence type="ECO:0000256" key="6">
    <source>
        <dbReference type="ARBA" id="ARBA00022525"/>
    </source>
</evidence>
<dbReference type="InterPro" id="IPR002355">
    <property type="entry name" value="Cu_oxidase_Cu_BS"/>
</dbReference>
<dbReference type="Gene3D" id="2.60.40.420">
    <property type="entry name" value="Cupredoxins - blue copper proteins"/>
    <property type="match status" value="3"/>
</dbReference>
<name>A0A8H5M1Z2_9AGAR</name>
<comment type="cofactor">
    <cofactor evidence="2">
        <name>Cu cation</name>
        <dbReference type="ChEBI" id="CHEBI:23378"/>
    </cofactor>
</comment>
<dbReference type="EC" id="1.10.3.2" evidence="5"/>
<evidence type="ECO:0000256" key="3">
    <source>
        <dbReference type="ARBA" id="ARBA00004613"/>
    </source>
</evidence>
<evidence type="ECO:0000256" key="2">
    <source>
        <dbReference type="ARBA" id="ARBA00001935"/>
    </source>
</evidence>
<keyword evidence="13" id="KW-1185">Reference proteome</keyword>
<evidence type="ECO:0000313" key="13">
    <source>
        <dbReference type="Proteomes" id="UP000565441"/>
    </source>
</evidence>
<dbReference type="Pfam" id="PF07731">
    <property type="entry name" value="Cu-oxidase_2"/>
    <property type="match status" value="1"/>
</dbReference>
<dbReference type="InterPro" id="IPR033138">
    <property type="entry name" value="Cu_oxidase_CS"/>
</dbReference>
<evidence type="ECO:0000256" key="1">
    <source>
        <dbReference type="ARBA" id="ARBA00000349"/>
    </source>
</evidence>
<dbReference type="GO" id="GO:0005576">
    <property type="term" value="C:extracellular region"/>
    <property type="evidence" value="ECO:0007669"/>
    <property type="project" value="UniProtKB-SubCell"/>
</dbReference>
<dbReference type="Pfam" id="PF00394">
    <property type="entry name" value="Cu-oxidase"/>
    <property type="match status" value="1"/>
</dbReference>
<keyword evidence="7" id="KW-0479">Metal-binding</keyword>
<evidence type="ECO:0000256" key="9">
    <source>
        <dbReference type="ARBA" id="ARBA00023008"/>
    </source>
</evidence>
<dbReference type="InterPro" id="IPR008972">
    <property type="entry name" value="Cupredoxin"/>
</dbReference>
<keyword evidence="9" id="KW-0186">Copper</keyword>
<dbReference type="InterPro" id="IPR045087">
    <property type="entry name" value="Cu-oxidase_fam"/>
</dbReference>
<sequence length="448" mass="49126">MNPKEKNTTDSQLNLIWHAAGLLNVPDTLEDFEISNPTIFATLRNMSSDDASLDPESENEVTDAELLWEIAEVENGEQMADGPDSDGWEDEELQEKLAALAENEGDDLKDEPWLPFHVRRKKLKTGKTLIYCSMTKTMTNDMVITLGDWYHVPAPSAGRVPTPTSTLINGKGRYAGGRALALSIINVTIIEVDGVDITPLTVVDNLRIFASQCYSFVLTANQPVNNYWMRAEPNLGTTGFIDPMTSRTPFVNPMFETNLHPLVNLAANRLPVKGGVDYANHFAITFAGGKFNVNSTSFVLPTVPVLLQIMSGAMTPGSILPAGSMYYLPANQDIELSFSGGGPGFPHPLHLHGHTFSVVRSARSSVYNYDNPVRRDVVSAGAVGDNVTIRFRTDNPGPWILHCHIDWHFEIGLAIVFAEDTLTVNIADPPAAWDDLCPIYNAMDPGDL</sequence>
<proteinExistence type="inferred from homology"/>
<reference evidence="12 13" key="1">
    <citation type="journal article" date="2020" name="ISME J.">
        <title>Uncovering the hidden diversity of litter-decomposition mechanisms in mushroom-forming fungi.</title>
        <authorList>
            <person name="Floudas D."/>
            <person name="Bentzer J."/>
            <person name="Ahren D."/>
            <person name="Johansson T."/>
            <person name="Persson P."/>
            <person name="Tunlid A."/>
        </authorList>
    </citation>
    <scope>NUCLEOTIDE SEQUENCE [LARGE SCALE GENOMIC DNA]</scope>
    <source>
        <strain evidence="12 13">CBS 661.87</strain>
    </source>
</reference>
<evidence type="ECO:0000256" key="4">
    <source>
        <dbReference type="ARBA" id="ARBA00010609"/>
    </source>
</evidence>
<gene>
    <name evidence="12" type="ORF">D9615_006802</name>
</gene>
<comment type="similarity">
    <text evidence="4">Belongs to the multicopper oxidase family.</text>
</comment>
<dbReference type="EMBL" id="JAACJP010000022">
    <property type="protein sequence ID" value="KAF5377887.1"/>
    <property type="molecule type" value="Genomic_DNA"/>
</dbReference>
<evidence type="ECO:0000256" key="7">
    <source>
        <dbReference type="ARBA" id="ARBA00022723"/>
    </source>
</evidence>
<dbReference type="PANTHER" id="PTHR11709:SF394">
    <property type="entry name" value="FI03373P-RELATED"/>
    <property type="match status" value="1"/>
</dbReference>
<evidence type="ECO:0000259" key="10">
    <source>
        <dbReference type="Pfam" id="PF00394"/>
    </source>
</evidence>
<keyword evidence="8" id="KW-0560">Oxidoreductase</keyword>
<dbReference type="CDD" id="cd13903">
    <property type="entry name" value="CuRO_3_Tv-LCC_like"/>
    <property type="match status" value="1"/>
</dbReference>
<evidence type="ECO:0000313" key="12">
    <source>
        <dbReference type="EMBL" id="KAF5377887.1"/>
    </source>
</evidence>
<dbReference type="Proteomes" id="UP000565441">
    <property type="component" value="Unassembled WGS sequence"/>
</dbReference>
<protein>
    <recommendedName>
        <fullName evidence="5">laccase</fullName>
        <ecNumber evidence="5">1.10.3.2</ecNumber>
    </recommendedName>
</protein>
<dbReference type="InterPro" id="IPR001117">
    <property type="entry name" value="Cu-oxidase_2nd"/>
</dbReference>
<comment type="caution">
    <text evidence="12">The sequence shown here is derived from an EMBL/GenBank/DDBJ whole genome shotgun (WGS) entry which is preliminary data.</text>
</comment>